<protein>
    <recommendedName>
        <fullName evidence="3">DUF1579 domain-containing protein</fullName>
    </recommendedName>
</protein>
<evidence type="ECO:0008006" key="3">
    <source>
        <dbReference type="Google" id="ProtNLM"/>
    </source>
</evidence>
<name>A0A1H7ARU3_9BACT</name>
<reference evidence="2" key="1">
    <citation type="submission" date="2016-10" db="EMBL/GenBank/DDBJ databases">
        <authorList>
            <person name="Varghese N."/>
            <person name="Submissions S."/>
        </authorList>
    </citation>
    <scope>NUCLEOTIDE SEQUENCE [LARGE SCALE GENOMIC DNA]</scope>
    <source>
        <strain evidence="2">IBRC-M 10761</strain>
    </source>
</reference>
<dbReference type="STRING" id="1416801.SAMN05192553_1085"/>
<dbReference type="RefSeq" id="WP_092177675.1">
    <property type="nucleotide sequence ID" value="NZ_FNZH01000008.1"/>
</dbReference>
<organism evidence="1 2">
    <name type="scientific">Cyclobacterium xiamenense</name>
    <dbReference type="NCBI Taxonomy" id="1297121"/>
    <lineage>
        <taxon>Bacteria</taxon>
        <taxon>Pseudomonadati</taxon>
        <taxon>Bacteroidota</taxon>
        <taxon>Cytophagia</taxon>
        <taxon>Cytophagales</taxon>
        <taxon>Cyclobacteriaceae</taxon>
        <taxon>Cyclobacterium</taxon>
    </lineage>
</organism>
<proteinExistence type="predicted"/>
<sequence length="148" mass="17183">MKWNKGRGKLGTFAPLLGKWIANEGSAEEQKPECQRSFEYVLDNKFIKLEVLWKLKNKDYLDHTLIGLNEKKEICFWSFTSDGKNSHGVLTDVSDIHPEAIGFVAEMPAGTARQAYWPDEENGFFWVVESQTKKGWNRFVQQHFKLKK</sequence>
<dbReference type="OrthoDB" id="980323at2"/>
<dbReference type="AlphaFoldDB" id="A0A1H7ARU3"/>
<evidence type="ECO:0000313" key="1">
    <source>
        <dbReference type="EMBL" id="SEJ67354.1"/>
    </source>
</evidence>
<accession>A0A1H7ARU3</accession>
<dbReference type="EMBL" id="FNZH01000008">
    <property type="protein sequence ID" value="SEJ67354.1"/>
    <property type="molecule type" value="Genomic_DNA"/>
</dbReference>
<dbReference type="Proteomes" id="UP000199403">
    <property type="component" value="Unassembled WGS sequence"/>
</dbReference>
<evidence type="ECO:0000313" key="2">
    <source>
        <dbReference type="Proteomes" id="UP000199403"/>
    </source>
</evidence>
<gene>
    <name evidence="1" type="ORF">SAMN05192553_1085</name>
</gene>
<keyword evidence="2" id="KW-1185">Reference proteome</keyword>